<evidence type="ECO:0000313" key="2">
    <source>
        <dbReference type="EMBL" id="GAK75309.1"/>
    </source>
</evidence>
<keyword evidence="1" id="KW-0812">Transmembrane</keyword>
<feature type="transmembrane region" description="Helical" evidence="1">
    <location>
        <begin position="29"/>
        <end position="48"/>
    </location>
</feature>
<accession>A0A081D8R3</accession>
<evidence type="ECO:0000313" key="3">
    <source>
        <dbReference type="EMBL" id="GAK99189.1"/>
    </source>
</evidence>
<dbReference type="Proteomes" id="UP000028980">
    <property type="component" value="Unassembled WGS sequence"/>
</dbReference>
<reference evidence="4 5" key="1">
    <citation type="journal article" date="2014" name="Genome Announc.">
        <title>Draft Genome Sequences of Marine Flavobacterium Nonlabens Strains NR17, NR24, NR27, NR32, NR33, and Ara13.</title>
        <authorList>
            <person name="Nakanishi M."/>
            <person name="Meirelles P."/>
            <person name="Suzuki R."/>
            <person name="Takatani N."/>
            <person name="Mino S."/>
            <person name="Suda W."/>
            <person name="Oshima K."/>
            <person name="Hattori M."/>
            <person name="Ohkuma M."/>
            <person name="Hosokawa M."/>
            <person name="Miyashita K."/>
            <person name="Thompson F.L."/>
            <person name="Niwa A."/>
            <person name="Sawabe T."/>
            <person name="Sawabe T."/>
        </authorList>
    </citation>
    <scope>NUCLEOTIDE SEQUENCE [LARGE SCALE GENOMIC DNA]</scope>
    <source>
        <strain evidence="2">JCM 19296</strain>
        <strain evidence="3">JCM 19314</strain>
        <strain evidence="4">JCM19296</strain>
        <strain evidence="5">JCM19314</strain>
    </source>
</reference>
<gene>
    <name evidence="2" type="ORF">JCM19296_887</name>
    <name evidence="3" type="ORF">JCM19314_3220</name>
</gene>
<dbReference type="EMBL" id="BBMM01000001">
    <property type="protein sequence ID" value="GAK99189.1"/>
    <property type="molecule type" value="Genomic_DNA"/>
</dbReference>
<dbReference type="EMBL" id="BBLG01000001">
    <property type="protein sequence ID" value="GAK75309.1"/>
    <property type="molecule type" value="Genomic_DNA"/>
</dbReference>
<comment type="caution">
    <text evidence="2">The sequence shown here is derived from an EMBL/GenBank/DDBJ whole genome shotgun (WGS) entry which is preliminary data.</text>
</comment>
<evidence type="ECO:0000313" key="4">
    <source>
        <dbReference type="Proteomes" id="UP000028980"/>
    </source>
</evidence>
<protein>
    <submittedName>
        <fullName evidence="2">Rod shape-determining protein RodA</fullName>
    </submittedName>
</protein>
<keyword evidence="1" id="KW-0472">Membrane</keyword>
<dbReference type="Proteomes" id="UP000029226">
    <property type="component" value="Unassembled WGS sequence"/>
</dbReference>
<keyword evidence="1" id="KW-1133">Transmembrane helix</keyword>
<proteinExistence type="predicted"/>
<sequence length="71" mass="8129">MFIIPQPDPGSALVYGAFFFALHREGLSLWYLSLVLVAIGLFLGDFSFRNMVDCIDYFNRDDRYLLAFAKA</sequence>
<dbReference type="AlphaFoldDB" id="A0A081D8R3"/>
<evidence type="ECO:0000313" key="5">
    <source>
        <dbReference type="Proteomes" id="UP000029226"/>
    </source>
</evidence>
<evidence type="ECO:0000256" key="1">
    <source>
        <dbReference type="SAM" id="Phobius"/>
    </source>
</evidence>
<organism evidence="2 4">
    <name type="scientific">Nonlabens ulvanivorans</name>
    <name type="common">Persicivirga ulvanivorans</name>
    <dbReference type="NCBI Taxonomy" id="906888"/>
    <lineage>
        <taxon>Bacteria</taxon>
        <taxon>Pseudomonadati</taxon>
        <taxon>Bacteroidota</taxon>
        <taxon>Flavobacteriia</taxon>
        <taxon>Flavobacteriales</taxon>
        <taxon>Flavobacteriaceae</taxon>
        <taxon>Nonlabens</taxon>
    </lineage>
</organism>
<name>A0A081D8R3_NONUL</name>